<sequence length="289" mass="31485">MALRALIFSVLVAAGAALLGGDERAEVRRRLPAADSLSARRARLRRQINATSFRRPFDATRCGGGHVAATRRLKLCVVESEWTQEFVMRVNSTVGWEPRTRALLRRLLQQTTGTVFEAGAHVGDHLLPLAAAFPNLRFVGLDPDPSKVAFVERMVAANALANVRVITAALDAAPRDDCGLDRSDANAGAWRVGGNGTGACTTIDAVLASADDVGLVHLDLEGFEYRALLGGNATLGRAPNVLFENDHLDEGGRIYDHLEAMGFAKFDEVEHNELWRWASLVPDEEDDYR</sequence>
<feature type="domain" description="Methyltransferase FkbM" evidence="2">
    <location>
        <begin position="199"/>
        <end position="263"/>
    </location>
</feature>
<proteinExistence type="predicted"/>
<dbReference type="GO" id="GO:0008171">
    <property type="term" value="F:O-methyltransferase activity"/>
    <property type="evidence" value="ECO:0007669"/>
    <property type="project" value="TreeGrafter"/>
</dbReference>
<dbReference type="InterPro" id="IPR053188">
    <property type="entry name" value="FkbM_Methyltransferase"/>
</dbReference>
<reference evidence="3 4" key="1">
    <citation type="journal article" date="2011" name="Proc. Natl. Acad. Sci. U.S.A.">
        <title>Niche of harmful alga Aureococcus anophagefferens revealed through ecogenomics.</title>
        <authorList>
            <person name="Gobler C.J."/>
            <person name="Berry D.L."/>
            <person name="Dyhrman S.T."/>
            <person name="Wilhelm S.W."/>
            <person name="Salamov A."/>
            <person name="Lobanov A.V."/>
            <person name="Zhang Y."/>
            <person name="Collier J.L."/>
            <person name="Wurch L.L."/>
            <person name="Kustka A.B."/>
            <person name="Dill B.D."/>
            <person name="Shah M."/>
            <person name="VerBerkmoes N.C."/>
            <person name="Kuo A."/>
            <person name="Terry A."/>
            <person name="Pangilinan J."/>
            <person name="Lindquist E.A."/>
            <person name="Lucas S."/>
            <person name="Paulsen I.T."/>
            <person name="Hattenrath-Lehmann T.K."/>
            <person name="Talmage S.C."/>
            <person name="Walker E.A."/>
            <person name="Koch F."/>
            <person name="Burson A.M."/>
            <person name="Marcoval M.A."/>
            <person name="Tang Y.Z."/>
            <person name="Lecleir G.R."/>
            <person name="Coyne K.J."/>
            <person name="Berg G.M."/>
            <person name="Bertrand E.M."/>
            <person name="Saito M.A."/>
            <person name="Gladyshev V.N."/>
            <person name="Grigoriev I.V."/>
        </authorList>
    </citation>
    <scope>NUCLEOTIDE SEQUENCE [LARGE SCALE GENOMIC DNA]</scope>
    <source>
        <strain evidence="4">CCMP 1984</strain>
    </source>
</reference>
<gene>
    <name evidence="3" type="ORF">AURANDRAFT_64489</name>
</gene>
<dbReference type="InterPro" id="IPR029063">
    <property type="entry name" value="SAM-dependent_MTases_sf"/>
</dbReference>
<organism evidence="4">
    <name type="scientific">Aureococcus anophagefferens</name>
    <name type="common">Harmful bloom alga</name>
    <dbReference type="NCBI Taxonomy" id="44056"/>
    <lineage>
        <taxon>Eukaryota</taxon>
        <taxon>Sar</taxon>
        <taxon>Stramenopiles</taxon>
        <taxon>Ochrophyta</taxon>
        <taxon>Pelagophyceae</taxon>
        <taxon>Pelagomonadales</taxon>
        <taxon>Pelagomonadaceae</taxon>
        <taxon>Aureococcus</taxon>
    </lineage>
</organism>
<dbReference type="Pfam" id="PF05050">
    <property type="entry name" value="Methyltransf_21"/>
    <property type="match status" value="1"/>
</dbReference>
<dbReference type="InParanoid" id="F0YAB8"/>
<dbReference type="KEGG" id="aaf:AURANDRAFT_64489"/>
<dbReference type="EMBL" id="GL833129">
    <property type="protein sequence ID" value="EGB08030.1"/>
    <property type="molecule type" value="Genomic_DNA"/>
</dbReference>
<feature type="chain" id="PRO_5003264523" description="Methyltransferase FkbM domain-containing protein" evidence="1">
    <location>
        <begin position="18"/>
        <end position="289"/>
    </location>
</feature>
<feature type="signal peptide" evidence="1">
    <location>
        <begin position="1"/>
        <end position="17"/>
    </location>
</feature>
<dbReference type="GeneID" id="20224852"/>
<dbReference type="SUPFAM" id="SSF53335">
    <property type="entry name" value="S-adenosyl-L-methionine-dependent methyltransferases"/>
    <property type="match status" value="1"/>
</dbReference>
<dbReference type="Gene3D" id="3.40.50.150">
    <property type="entry name" value="Vaccinia Virus protein VP39"/>
    <property type="match status" value="1"/>
</dbReference>
<protein>
    <recommendedName>
        <fullName evidence="2">Methyltransferase FkbM domain-containing protein</fullName>
    </recommendedName>
</protein>
<dbReference type="RefSeq" id="XP_009037392.1">
    <property type="nucleotide sequence ID" value="XM_009039144.1"/>
</dbReference>
<keyword evidence="1" id="KW-0732">Signal</keyword>
<accession>F0YAB8</accession>
<dbReference type="AlphaFoldDB" id="F0YAB8"/>
<evidence type="ECO:0000313" key="3">
    <source>
        <dbReference type="EMBL" id="EGB08030.1"/>
    </source>
</evidence>
<dbReference type="Proteomes" id="UP000002729">
    <property type="component" value="Unassembled WGS sequence"/>
</dbReference>
<dbReference type="OrthoDB" id="191114at2759"/>
<evidence type="ECO:0000256" key="1">
    <source>
        <dbReference type="SAM" id="SignalP"/>
    </source>
</evidence>
<dbReference type="PANTHER" id="PTHR36973">
    <property type="entry name" value="SLL1456 PROTEIN-RELATED"/>
    <property type="match status" value="1"/>
</dbReference>
<dbReference type="NCBIfam" id="TIGR01444">
    <property type="entry name" value="fkbM_fam"/>
    <property type="match status" value="1"/>
</dbReference>
<evidence type="ECO:0000313" key="4">
    <source>
        <dbReference type="Proteomes" id="UP000002729"/>
    </source>
</evidence>
<evidence type="ECO:0000259" key="2">
    <source>
        <dbReference type="Pfam" id="PF05050"/>
    </source>
</evidence>
<dbReference type="PANTHER" id="PTHR36973:SF4">
    <property type="entry name" value="NODULATION PROTEIN"/>
    <property type="match status" value="1"/>
</dbReference>
<name>F0YAB8_AURAN</name>
<keyword evidence="4" id="KW-1185">Reference proteome</keyword>
<dbReference type="InterPro" id="IPR006342">
    <property type="entry name" value="FkbM_mtfrase"/>
</dbReference>